<evidence type="ECO:0000256" key="2">
    <source>
        <dbReference type="SAM" id="Phobius"/>
    </source>
</evidence>
<feature type="region of interest" description="Disordered" evidence="1">
    <location>
        <begin position="71"/>
        <end position="102"/>
    </location>
</feature>
<gene>
    <name evidence="3" type="ORF">HK097_010858</name>
</gene>
<feature type="compositionally biased region" description="Pro residues" evidence="1">
    <location>
        <begin position="87"/>
        <end position="96"/>
    </location>
</feature>
<proteinExistence type="predicted"/>
<feature type="transmembrane region" description="Helical" evidence="2">
    <location>
        <begin position="12"/>
        <end position="34"/>
    </location>
</feature>
<dbReference type="Proteomes" id="UP001212841">
    <property type="component" value="Unassembled WGS sequence"/>
</dbReference>
<keyword evidence="2" id="KW-0472">Membrane</keyword>
<protein>
    <submittedName>
        <fullName evidence="3">Uncharacterized protein</fullName>
    </submittedName>
</protein>
<evidence type="ECO:0000313" key="3">
    <source>
        <dbReference type="EMBL" id="KAJ3048120.1"/>
    </source>
</evidence>
<dbReference type="AlphaFoldDB" id="A0AAD5S8H1"/>
<name>A0AAD5S8H1_9FUNG</name>
<keyword evidence="2" id="KW-0812">Transmembrane</keyword>
<comment type="caution">
    <text evidence="3">The sequence shown here is derived from an EMBL/GenBank/DDBJ whole genome shotgun (WGS) entry which is preliminary data.</text>
</comment>
<evidence type="ECO:0000256" key="1">
    <source>
        <dbReference type="SAM" id="MobiDB-lite"/>
    </source>
</evidence>
<organism evidence="3 4">
    <name type="scientific">Rhizophlyctis rosea</name>
    <dbReference type="NCBI Taxonomy" id="64517"/>
    <lineage>
        <taxon>Eukaryota</taxon>
        <taxon>Fungi</taxon>
        <taxon>Fungi incertae sedis</taxon>
        <taxon>Chytridiomycota</taxon>
        <taxon>Chytridiomycota incertae sedis</taxon>
        <taxon>Chytridiomycetes</taxon>
        <taxon>Rhizophlyctidales</taxon>
        <taxon>Rhizophlyctidaceae</taxon>
        <taxon>Rhizophlyctis</taxon>
    </lineage>
</organism>
<dbReference type="EMBL" id="JADGJD010000844">
    <property type="protein sequence ID" value="KAJ3048120.1"/>
    <property type="molecule type" value="Genomic_DNA"/>
</dbReference>
<keyword evidence="2" id="KW-1133">Transmembrane helix</keyword>
<reference evidence="3" key="1">
    <citation type="submission" date="2020-05" db="EMBL/GenBank/DDBJ databases">
        <title>Phylogenomic resolution of chytrid fungi.</title>
        <authorList>
            <person name="Stajich J.E."/>
            <person name="Amses K."/>
            <person name="Simmons R."/>
            <person name="Seto K."/>
            <person name="Myers J."/>
            <person name="Bonds A."/>
            <person name="Quandt C.A."/>
            <person name="Barry K."/>
            <person name="Liu P."/>
            <person name="Grigoriev I."/>
            <person name="Longcore J.E."/>
            <person name="James T.Y."/>
        </authorList>
    </citation>
    <scope>NUCLEOTIDE SEQUENCE</scope>
    <source>
        <strain evidence="3">JEL0318</strain>
    </source>
</reference>
<sequence length="489" mass="53712">MGAQSILPPTGNIFYGATIYLLLGTLFYTTCHSLPSTLPPHYKPRTQLFILSTTLLATYYTHIYERHNPQPIINHPPALNSPHPHAHTPPPSPTPSQPKCKPTLTNPINHVQIYTNTTLLPHDNPPILSCTPKSCPCLSGLARHKSHAHPCRLNTISDRPLSTSSPAVFSLEYWYECGHEGQGAGLVKTAIVRRIVSVLGRGHESWGLLSVGEGVRDLVVWSEGVVSAKSGKVKPLGAKSFEVWVVGGDGKKIDGLVSISSVTPNANISTLPAGVKTAGLRRSQILALKLSLQKRSYTLTLKWTPTLPYTTTLHIAPSKKHCFDAREPHGPCRTPSSTPITIPIPNPPTIKVKGYKRLDESFLLLRVHASEALRRKNSILPLSTKHFTITIGDRPLPVLGVRKVVKGKKMKPKRQWRNEILKKRKEMEGRKTKRVEDDGGEEWKILVKVGREEYRDGDVMRIVVKEGVVGTGLVGVGVSSGGEIVLRKG</sequence>
<accession>A0AAD5S8H1</accession>
<keyword evidence="4" id="KW-1185">Reference proteome</keyword>
<evidence type="ECO:0000313" key="4">
    <source>
        <dbReference type="Proteomes" id="UP001212841"/>
    </source>
</evidence>